<gene>
    <name evidence="2" type="ORF">UFOPK3444_01148</name>
</gene>
<dbReference type="EMBL" id="CAFBLU010000019">
    <property type="protein sequence ID" value="CAB4878116.1"/>
    <property type="molecule type" value="Genomic_DNA"/>
</dbReference>
<name>A0A6J7E5A1_9ZZZZ</name>
<organism evidence="2">
    <name type="scientific">freshwater metagenome</name>
    <dbReference type="NCBI Taxonomy" id="449393"/>
    <lineage>
        <taxon>unclassified sequences</taxon>
        <taxon>metagenomes</taxon>
        <taxon>ecological metagenomes</taxon>
    </lineage>
</organism>
<reference evidence="2" key="1">
    <citation type="submission" date="2020-05" db="EMBL/GenBank/DDBJ databases">
        <authorList>
            <person name="Chiriac C."/>
            <person name="Salcher M."/>
            <person name="Ghai R."/>
            <person name="Kavagutti S V."/>
        </authorList>
    </citation>
    <scope>NUCLEOTIDE SEQUENCE</scope>
</reference>
<proteinExistence type="predicted"/>
<dbReference type="AlphaFoldDB" id="A0A6J7E5A1"/>
<evidence type="ECO:0000313" key="2">
    <source>
        <dbReference type="EMBL" id="CAB4878116.1"/>
    </source>
</evidence>
<keyword evidence="1" id="KW-0812">Transmembrane</keyword>
<accession>A0A6J7E5A1</accession>
<feature type="transmembrane region" description="Helical" evidence="1">
    <location>
        <begin position="16"/>
        <end position="42"/>
    </location>
</feature>
<sequence length="245" mass="25261">MLFDLRATGRRRVVKVVYVFLALLIGGGLVLFGVGGSGFGLLNSDQNSGSSGSGISLDAQAIKAEKNAAAPVLKGATIKQTPAQQASLWAAAARLRFQAASAGFDTTSGQYTPEGKAQLEAASTDWERYLSLQRGSIDLTLAKLMAQAYGPGGLADGAKAVVAWQYVAAVEPTGPTYSQLAIAAYLAGNNKLGDKAGAKALASVPKAQRATLKNQFISAKAQYKLQKQQAAKQATQGSPTSPLGG</sequence>
<evidence type="ECO:0000256" key="1">
    <source>
        <dbReference type="SAM" id="Phobius"/>
    </source>
</evidence>
<protein>
    <submittedName>
        <fullName evidence="2">Unannotated protein</fullName>
    </submittedName>
</protein>
<keyword evidence="1" id="KW-1133">Transmembrane helix</keyword>
<keyword evidence="1" id="KW-0472">Membrane</keyword>